<feature type="coiled-coil region" evidence="1">
    <location>
        <begin position="127"/>
        <end position="154"/>
    </location>
</feature>
<dbReference type="AlphaFoldDB" id="K3VTE4"/>
<accession>K3VTE4</accession>
<reference evidence="3 4" key="1">
    <citation type="journal article" date="2012" name="PLoS Pathog.">
        <title>Comparative pathogenomics reveals horizontally acquired novel virulence genes in fungi infecting cereal hosts.</title>
        <authorList>
            <person name="Gardiner D.M."/>
            <person name="McDonald M.C."/>
            <person name="Covarelli L."/>
            <person name="Solomon P.S."/>
            <person name="Rusu A.G."/>
            <person name="Marshall M."/>
            <person name="Kazan K."/>
            <person name="Chakraborty S."/>
            <person name="McDonald B.A."/>
            <person name="Manners J.M."/>
        </authorList>
    </citation>
    <scope>NUCLEOTIDE SEQUENCE [LARGE SCALE GENOMIC DNA]</scope>
    <source>
        <strain evidence="3 4">CS3096</strain>
    </source>
</reference>
<keyword evidence="1" id="KW-0175">Coiled coil</keyword>
<name>K3VTE4_FUSPC</name>
<evidence type="ECO:0000256" key="1">
    <source>
        <dbReference type="SAM" id="Coils"/>
    </source>
</evidence>
<comment type="caution">
    <text evidence="3">The sequence shown here is derived from an EMBL/GenBank/DDBJ whole genome shotgun (WGS) entry which is preliminary data.</text>
</comment>
<dbReference type="EMBL" id="AFNW01000014">
    <property type="protein sequence ID" value="EKJ79107.1"/>
    <property type="molecule type" value="Genomic_DNA"/>
</dbReference>
<protein>
    <submittedName>
        <fullName evidence="3">Uncharacterized protein</fullName>
    </submittedName>
</protein>
<feature type="region of interest" description="Disordered" evidence="2">
    <location>
        <begin position="229"/>
        <end position="248"/>
    </location>
</feature>
<dbReference type="HOGENOM" id="CLU_068502_1_0_1"/>
<dbReference type="RefSeq" id="XP_009252103.1">
    <property type="nucleotide sequence ID" value="XM_009253828.1"/>
</dbReference>
<proteinExistence type="predicted"/>
<organism evidence="3 4">
    <name type="scientific">Fusarium pseudograminearum (strain CS3096)</name>
    <name type="common">Wheat and barley crown-rot fungus</name>
    <dbReference type="NCBI Taxonomy" id="1028729"/>
    <lineage>
        <taxon>Eukaryota</taxon>
        <taxon>Fungi</taxon>
        <taxon>Dikarya</taxon>
        <taxon>Ascomycota</taxon>
        <taxon>Pezizomycotina</taxon>
        <taxon>Sordariomycetes</taxon>
        <taxon>Hypocreomycetidae</taxon>
        <taxon>Hypocreales</taxon>
        <taxon>Nectriaceae</taxon>
        <taxon>Fusarium</taxon>
    </lineage>
</organism>
<sequence length="336" mass="39174">MKNEPTHEHLEQMARSWDHHRKEEKLKAVQHAADNGAPSWYLRVLMLERRGYEDCESDDDISDEETKFDEDLSDLGDEDWNDGDVTYECECDESEECSCGHQWLTSEEKQRREKYTGSDAEYFYELKAERSQRKHEVEEQRQFLQSEKDAALKVDHHMEKKVQKAYAKLQNAKAEGDSRPIEFDTASGMHFDLYSSEFTQIWWDPYHPTRYIELWEMSNIEHTLGVPTGPGGIEPVQPQEKEKNEDSLDEEDWMRGHIYFNSDTGCDLVSFEAPKYIGLEEHTIRTNKGDLEVKIRFISNDYLIVTIPSSIALDSAAELDPDVKIPETFVFYAIGH</sequence>
<evidence type="ECO:0000313" key="3">
    <source>
        <dbReference type="EMBL" id="EKJ79107.1"/>
    </source>
</evidence>
<gene>
    <name evidence="3" type="ORF">FPSE_00708</name>
</gene>
<evidence type="ECO:0000313" key="4">
    <source>
        <dbReference type="Proteomes" id="UP000007978"/>
    </source>
</evidence>
<keyword evidence="4" id="KW-1185">Reference proteome</keyword>
<evidence type="ECO:0000256" key="2">
    <source>
        <dbReference type="SAM" id="MobiDB-lite"/>
    </source>
</evidence>
<dbReference type="eggNOG" id="ENOG502RKUD">
    <property type="taxonomic scope" value="Eukaryota"/>
</dbReference>
<dbReference type="Proteomes" id="UP000007978">
    <property type="component" value="Chromosome 1"/>
</dbReference>
<feature type="region of interest" description="Disordered" evidence="2">
    <location>
        <begin position="1"/>
        <end position="22"/>
    </location>
</feature>
<dbReference type="GeneID" id="20359328"/>
<dbReference type="KEGG" id="fpu:FPSE_00708"/>
<dbReference type="OrthoDB" id="4508730at2759"/>